<sequence>MQSCQRFFCVLGASFLPEVLSCLVPFLFELPELLILVWLVFF</sequence>
<accession>A0A2P2PCL5</accession>
<name>A0A2P2PCL5_RHIMU</name>
<keyword evidence="1" id="KW-0812">Transmembrane</keyword>
<keyword evidence="1" id="KW-1133">Transmembrane helix</keyword>
<evidence type="ECO:0000256" key="1">
    <source>
        <dbReference type="SAM" id="Phobius"/>
    </source>
</evidence>
<feature type="transmembrane region" description="Helical" evidence="1">
    <location>
        <begin position="7"/>
        <end position="28"/>
    </location>
</feature>
<keyword evidence="1" id="KW-0472">Membrane</keyword>
<protein>
    <submittedName>
        <fullName evidence="2">Uncharacterized protein</fullName>
    </submittedName>
</protein>
<proteinExistence type="predicted"/>
<reference evidence="2" key="1">
    <citation type="submission" date="2018-02" db="EMBL/GenBank/DDBJ databases">
        <title>Rhizophora mucronata_Transcriptome.</title>
        <authorList>
            <person name="Meera S.P."/>
            <person name="Sreeshan A."/>
            <person name="Augustine A."/>
        </authorList>
    </citation>
    <scope>NUCLEOTIDE SEQUENCE</scope>
    <source>
        <tissue evidence="2">Leaf</tissue>
    </source>
</reference>
<dbReference type="AlphaFoldDB" id="A0A2P2PCL5"/>
<organism evidence="2">
    <name type="scientific">Rhizophora mucronata</name>
    <name type="common">Asiatic mangrove</name>
    <dbReference type="NCBI Taxonomy" id="61149"/>
    <lineage>
        <taxon>Eukaryota</taxon>
        <taxon>Viridiplantae</taxon>
        <taxon>Streptophyta</taxon>
        <taxon>Embryophyta</taxon>
        <taxon>Tracheophyta</taxon>
        <taxon>Spermatophyta</taxon>
        <taxon>Magnoliopsida</taxon>
        <taxon>eudicotyledons</taxon>
        <taxon>Gunneridae</taxon>
        <taxon>Pentapetalae</taxon>
        <taxon>rosids</taxon>
        <taxon>fabids</taxon>
        <taxon>Malpighiales</taxon>
        <taxon>Rhizophoraceae</taxon>
        <taxon>Rhizophora</taxon>
    </lineage>
</organism>
<evidence type="ECO:0000313" key="2">
    <source>
        <dbReference type="EMBL" id="MBX52443.1"/>
    </source>
</evidence>
<dbReference type="EMBL" id="GGEC01071959">
    <property type="protein sequence ID" value="MBX52443.1"/>
    <property type="molecule type" value="Transcribed_RNA"/>
</dbReference>